<feature type="binding site" evidence="1">
    <location>
        <position position="96"/>
    </location>
    <ligand>
        <name>substrate</name>
    </ligand>
</feature>
<comment type="caution">
    <text evidence="2">The sequence shown here is derived from an EMBL/GenBank/DDBJ whole genome shotgun (WGS) entry which is preliminary data.</text>
</comment>
<dbReference type="GO" id="GO:0016791">
    <property type="term" value="F:phosphatase activity"/>
    <property type="evidence" value="ECO:0007669"/>
    <property type="project" value="TreeGrafter"/>
</dbReference>
<dbReference type="Gene3D" id="3.40.50.1240">
    <property type="entry name" value="Phosphoglycerate mutase-like"/>
    <property type="match status" value="1"/>
</dbReference>
<dbReference type="AlphaFoldDB" id="A0A5S4V0S7"/>
<dbReference type="PANTHER" id="PTHR48100">
    <property type="entry name" value="BROAD-SPECIFICITY PHOSPHATASE YOR283W-RELATED"/>
    <property type="match status" value="1"/>
</dbReference>
<protein>
    <submittedName>
        <fullName evidence="2">Histidine phosphatase family protein</fullName>
    </submittedName>
</protein>
<dbReference type="InterPro" id="IPR001345">
    <property type="entry name" value="PG/BPGM_mutase_AS"/>
</dbReference>
<dbReference type="PROSITE" id="PS00175">
    <property type="entry name" value="PG_MUTASE"/>
    <property type="match status" value="1"/>
</dbReference>
<evidence type="ECO:0000313" key="3">
    <source>
        <dbReference type="Proteomes" id="UP000325243"/>
    </source>
</evidence>
<feature type="binding site" evidence="1">
    <location>
        <begin position="46"/>
        <end position="53"/>
    </location>
    <ligand>
        <name>substrate</name>
    </ligand>
</feature>
<accession>A0A5S4V0S7</accession>
<evidence type="ECO:0000256" key="1">
    <source>
        <dbReference type="PIRSR" id="PIRSR613078-2"/>
    </source>
</evidence>
<dbReference type="Pfam" id="PF00300">
    <property type="entry name" value="His_Phos_1"/>
    <property type="match status" value="1"/>
</dbReference>
<dbReference type="SMART" id="SM00855">
    <property type="entry name" value="PGAM"/>
    <property type="match status" value="1"/>
</dbReference>
<keyword evidence="3" id="KW-1185">Reference proteome</keyword>
<reference evidence="2 3" key="1">
    <citation type="submission" date="2019-08" db="EMBL/GenBank/DDBJ databases">
        <authorList>
            <person name="Hu J."/>
        </authorList>
    </citation>
    <scope>NUCLEOTIDE SEQUENCE [LARGE SCALE GENOMIC DNA]</scope>
    <source>
        <strain evidence="2 3">NEAU-184</strain>
    </source>
</reference>
<dbReference type="PANTHER" id="PTHR48100:SF59">
    <property type="entry name" value="ADENOSYLCOBALAMIN_ALPHA-RIBAZOLE PHOSPHATASE"/>
    <property type="match status" value="1"/>
</dbReference>
<proteinExistence type="predicted"/>
<dbReference type="SUPFAM" id="SSF53254">
    <property type="entry name" value="Phosphoglycerate mutase-like"/>
    <property type="match status" value="1"/>
</dbReference>
<dbReference type="InterPro" id="IPR013078">
    <property type="entry name" value="His_Pase_superF_clade-1"/>
</dbReference>
<dbReference type="Proteomes" id="UP000325243">
    <property type="component" value="Unassembled WGS sequence"/>
</dbReference>
<evidence type="ECO:0000313" key="2">
    <source>
        <dbReference type="EMBL" id="TYL52794.1"/>
    </source>
</evidence>
<name>A0A5S4V0S7_9MICO</name>
<dbReference type="EMBL" id="VSSB01000001">
    <property type="protein sequence ID" value="TYL52794.1"/>
    <property type="molecule type" value="Genomic_DNA"/>
</dbReference>
<sequence>MVRTRLRDRHGCRIRAQHGDFLSARTGRWVVRGSPRLERVLLALIRHGQTDWNLAGRMQGRTDIPLNDTGRAQALAAAAPLAAEPWDVVVSSPLDRARETALIIAGELDLPVGGAYDELIEQDFGEAEGTLVSELDVRWPLRDFAGMEPDAEVGPRGIRGLDRIAVDHPGARVLAVAHGTLIRFTLAGISGHDARHYPRLDNASSSFVRFDDAWGVVTIGGAPADEVFGVVEAAMADADARLGVAS</sequence>
<dbReference type="InterPro" id="IPR029033">
    <property type="entry name" value="His_PPase_superfam"/>
</dbReference>
<dbReference type="InterPro" id="IPR050275">
    <property type="entry name" value="PGM_Phosphatase"/>
</dbReference>
<dbReference type="CDD" id="cd07067">
    <property type="entry name" value="HP_PGM_like"/>
    <property type="match status" value="1"/>
</dbReference>
<gene>
    <name evidence="2" type="ORF">FYC51_03370</name>
</gene>
<dbReference type="GO" id="GO:0005737">
    <property type="term" value="C:cytoplasm"/>
    <property type="evidence" value="ECO:0007669"/>
    <property type="project" value="TreeGrafter"/>
</dbReference>
<organism evidence="2 3">
    <name type="scientific">Agromyces mariniharenae</name>
    <dbReference type="NCBI Taxonomy" id="2604423"/>
    <lineage>
        <taxon>Bacteria</taxon>
        <taxon>Bacillati</taxon>
        <taxon>Actinomycetota</taxon>
        <taxon>Actinomycetes</taxon>
        <taxon>Micrococcales</taxon>
        <taxon>Microbacteriaceae</taxon>
        <taxon>Agromyces</taxon>
    </lineage>
</organism>